<protein>
    <recommendedName>
        <fullName evidence="8">ATP12-domain-containing protein</fullName>
    </recommendedName>
</protein>
<evidence type="ECO:0000313" key="7">
    <source>
        <dbReference type="Proteomes" id="UP001213000"/>
    </source>
</evidence>
<dbReference type="GO" id="GO:0005739">
    <property type="term" value="C:mitochondrion"/>
    <property type="evidence" value="ECO:0007669"/>
    <property type="project" value="UniProtKB-SubCell"/>
</dbReference>
<organism evidence="6 7">
    <name type="scientific">Leucocoprinus birnbaumii</name>
    <dbReference type="NCBI Taxonomy" id="56174"/>
    <lineage>
        <taxon>Eukaryota</taxon>
        <taxon>Fungi</taxon>
        <taxon>Dikarya</taxon>
        <taxon>Basidiomycota</taxon>
        <taxon>Agaricomycotina</taxon>
        <taxon>Agaricomycetes</taxon>
        <taxon>Agaricomycetidae</taxon>
        <taxon>Agaricales</taxon>
        <taxon>Agaricineae</taxon>
        <taxon>Agaricaceae</taxon>
        <taxon>Leucocoprinus</taxon>
    </lineage>
</organism>
<dbReference type="InterPro" id="IPR042272">
    <property type="entry name" value="ATP12_ATP_synth-F1-assembly_N"/>
</dbReference>
<keyword evidence="7" id="KW-1185">Reference proteome</keyword>
<dbReference type="SUPFAM" id="SSF160909">
    <property type="entry name" value="ATP12-like"/>
    <property type="match status" value="1"/>
</dbReference>
<proteinExistence type="inferred from homology"/>
<evidence type="ECO:0000256" key="5">
    <source>
        <dbReference type="ARBA" id="ARBA00023186"/>
    </source>
</evidence>
<dbReference type="Gene3D" id="3.30.2180.10">
    <property type="entry name" value="ATP12-like"/>
    <property type="match status" value="1"/>
</dbReference>
<dbReference type="AlphaFoldDB" id="A0AAD5VNY9"/>
<keyword evidence="3" id="KW-0809">Transit peptide</keyword>
<dbReference type="PANTHER" id="PTHR21013">
    <property type="entry name" value="ATP SYNTHASE MITOCHONDRIAL F1 COMPLEX ASSEMBLY FACTOR 2/ATP12 PROTEIN, MITOCHONDRIAL PRECURSOR"/>
    <property type="match status" value="1"/>
</dbReference>
<dbReference type="InterPro" id="IPR011419">
    <property type="entry name" value="ATP12_ATP_synth-F1-assembly"/>
</dbReference>
<reference evidence="6" key="1">
    <citation type="submission" date="2022-07" db="EMBL/GenBank/DDBJ databases">
        <title>Genome Sequence of Leucocoprinus birnbaumii.</title>
        <authorList>
            <person name="Buettner E."/>
        </authorList>
    </citation>
    <scope>NUCLEOTIDE SEQUENCE</scope>
    <source>
        <strain evidence="6">VT141</strain>
    </source>
</reference>
<name>A0AAD5VNY9_9AGAR</name>
<dbReference type="PANTHER" id="PTHR21013:SF10">
    <property type="entry name" value="ATP SYNTHASE MITOCHONDRIAL F1 COMPLEX ASSEMBLY FACTOR 2"/>
    <property type="match status" value="1"/>
</dbReference>
<dbReference type="Pfam" id="PF07542">
    <property type="entry name" value="ATP12"/>
    <property type="match status" value="1"/>
</dbReference>
<evidence type="ECO:0000256" key="1">
    <source>
        <dbReference type="ARBA" id="ARBA00004173"/>
    </source>
</evidence>
<comment type="caution">
    <text evidence="6">The sequence shown here is derived from an EMBL/GenBank/DDBJ whole genome shotgun (WGS) entry which is preliminary data.</text>
</comment>
<evidence type="ECO:0000256" key="2">
    <source>
        <dbReference type="ARBA" id="ARBA00008231"/>
    </source>
</evidence>
<dbReference type="EMBL" id="JANIEX010000685">
    <property type="protein sequence ID" value="KAJ3564181.1"/>
    <property type="molecule type" value="Genomic_DNA"/>
</dbReference>
<dbReference type="Proteomes" id="UP001213000">
    <property type="component" value="Unassembled WGS sequence"/>
</dbReference>
<keyword evidence="4" id="KW-0496">Mitochondrion</keyword>
<gene>
    <name evidence="6" type="ORF">NP233_g8465</name>
</gene>
<evidence type="ECO:0000313" key="6">
    <source>
        <dbReference type="EMBL" id="KAJ3564181.1"/>
    </source>
</evidence>
<evidence type="ECO:0008006" key="8">
    <source>
        <dbReference type="Google" id="ProtNLM"/>
    </source>
</evidence>
<comment type="subcellular location">
    <subcellularLocation>
        <location evidence="1">Mitochondrion</location>
    </subcellularLocation>
</comment>
<comment type="similarity">
    <text evidence="2">Belongs to the ATP12 family.</text>
</comment>
<accession>A0AAD5VNY9</accession>
<evidence type="ECO:0000256" key="3">
    <source>
        <dbReference type="ARBA" id="ARBA00022946"/>
    </source>
</evidence>
<keyword evidence="5" id="KW-0143">Chaperone</keyword>
<dbReference type="InterPro" id="IPR023335">
    <property type="entry name" value="ATP12_ortho_dom_sf"/>
</dbReference>
<evidence type="ECO:0000256" key="4">
    <source>
        <dbReference type="ARBA" id="ARBA00023128"/>
    </source>
</evidence>
<dbReference type="Gene3D" id="1.10.3580.10">
    <property type="entry name" value="ATP12 ATPase"/>
    <property type="match status" value="1"/>
</dbReference>
<dbReference type="GO" id="GO:0033615">
    <property type="term" value="P:mitochondrial proton-transporting ATP synthase complex assembly"/>
    <property type="evidence" value="ECO:0007669"/>
    <property type="project" value="TreeGrafter"/>
</dbReference>
<sequence length="302" mass="33985">MLRLRSCAVSHVTRHSISGHAYRYTWLNRSPIALRWQSTGTLTEEVPLEGPAVTQTNRAEATMKRFWKTVGIEDRGDSLAVTLDKRALKTPDGKPLLVPASKSLLATLIAAEWDHQKTLIKPHALPVTSLASRAIDAMSSEPTRVEVREALLNYLDTDTICFFEKTTPQIERLQAEHWDPLFEWVEKTFGVNLNKHESILFSEQPQETRQKLGDVISGFDQWQMAAMERATYTTKSFVIALALVLRRLSPEQAALAASVEVNSQIERWGEVEDTHDVDYHDIRRHLSSAASLLSGSSPKQTV</sequence>